<dbReference type="Proteomes" id="UP001165289">
    <property type="component" value="Unassembled WGS sequence"/>
</dbReference>
<dbReference type="Pfam" id="PF18359">
    <property type="entry name" value="Tudor_5"/>
    <property type="match status" value="1"/>
</dbReference>
<dbReference type="InterPro" id="IPR051516">
    <property type="entry name" value="SETDB_methyltransferase"/>
</dbReference>
<evidence type="ECO:0000256" key="11">
    <source>
        <dbReference type="ARBA" id="ARBA00023163"/>
    </source>
</evidence>
<dbReference type="InterPro" id="IPR007728">
    <property type="entry name" value="Pre-SET_dom"/>
</dbReference>
<dbReference type="GO" id="GO:0070828">
    <property type="term" value="P:heterochromatin organization"/>
    <property type="evidence" value="ECO:0007669"/>
    <property type="project" value="TreeGrafter"/>
</dbReference>
<feature type="domain" description="Pre-SET" evidence="14">
    <location>
        <begin position="846"/>
        <end position="912"/>
    </location>
</feature>
<reference evidence="16 17" key="1">
    <citation type="journal article" date="2023" name="BMC Biol.">
        <title>The compact genome of the sponge Oopsacas minuta (Hexactinellida) is lacking key metazoan core genes.</title>
        <authorList>
            <person name="Santini S."/>
            <person name="Schenkelaars Q."/>
            <person name="Jourda C."/>
            <person name="Duchesne M."/>
            <person name="Belahbib H."/>
            <person name="Rocher C."/>
            <person name="Selva M."/>
            <person name="Riesgo A."/>
            <person name="Vervoort M."/>
            <person name="Leys S.P."/>
            <person name="Kodjabachian L."/>
            <person name="Le Bivic A."/>
            <person name="Borchiellini C."/>
            <person name="Claverie J.M."/>
            <person name="Renard E."/>
        </authorList>
    </citation>
    <scope>NUCLEOTIDE SEQUENCE [LARGE SCALE GENOMIC DNA]</scope>
    <source>
        <strain evidence="16">SPO-2</strain>
    </source>
</reference>
<dbReference type="PROSITE" id="PS50867">
    <property type="entry name" value="PRE_SET"/>
    <property type="match status" value="1"/>
</dbReference>
<keyword evidence="8" id="KW-0862">Zinc</keyword>
<comment type="caution">
    <text evidence="16">The sequence shown here is derived from an EMBL/GenBank/DDBJ whole genome shotgun (WGS) entry which is preliminary data.</text>
</comment>
<dbReference type="Pfam" id="PF18358">
    <property type="entry name" value="Tudor_4"/>
    <property type="match status" value="1"/>
</dbReference>
<evidence type="ECO:0000256" key="6">
    <source>
        <dbReference type="ARBA" id="ARBA00022723"/>
    </source>
</evidence>
<keyword evidence="3" id="KW-0489">Methyltransferase</keyword>
<sequence>MPNWSNLPIKRIPAHIVDHMDPKLSKYFITRLNEALTRSNIQPTLRDLEKKSEQIARGIRSVEYNHTIIRDNITETKVNLKKRGEVFWKRCGNNLQTFTGDSSDEDESLRSSERSSCVIETKMSGLQIDLSVLSPAPDPITPEEEFVPRDTNQVVSLLTPTSPIDNYVAKQFDVSNDEITQDMKCHQPELRIGTEVLVMRKSKDWDKGTIVHTHSNNTYFNVRGDDFFEKSVIRNKLCVINSVTEVTVGARIVALYGQLGIYYAGVAAEISCQENGNRILVFFDDGFAQYLAPDNVYLVAKYSKQVWEEVGKTSKDFIKEYLKLYPRRRMLRLHKGDVITTEWRGKWCKPSVMDVDCSLARVHFVQQNMKEWIYRGSTRFMVLFNLLSIADTTQDIITRSTCTITQMLFDELCPFCIEASDTNTGLMDVTKKSHSIDNTKCEDTEPLEQYTSELTKIDECENSSITLQTIDYEDDLTDENSSSDYDSAEGSDHDSDYTECNTTGTKNIVLVETPPLEPQDDEIISEDNEEISNMPVTRRKWRNIYKPNFIQAPRVDWGPGTILAGDSLIECQAKYQNAVLFNNHSYTYSSLYDRSLETQAMQDSIDFWLNETNKLELNCKPLIEEVSECDIVAGVSQPFEECILSEHSYSKFSSSNKSALSRKTPNRVTLGDPKTRVFRRITYGDEFIFPDSTFTPHNCGSDCVTNATLQPSLHPVNILSIPIFLGWKRELNYQPHKSKPVHVYYIAPCKRRLRSLDEIEYYIHITNSQTVSIDMFSMDTSIDIQNTFVTYTSPKLFIGDLTLGKERIPIPFINELDTKPLPPLNYTTKRICYNGVNINTNNEFMICCDCTDNCQDKTKCACCLLTAEMSRTKDFFGYQNRRLVSSCGVAIYECNNRCSCSSNCSNRVIQNGIQARLHVFKTENKGWGIKCIDDIPKGAFICTYAGYIYNDELANERGVDFGDDYLAELDYLDVMETKKEG</sequence>
<dbReference type="EMBL" id="JAKMXF010000088">
    <property type="protein sequence ID" value="KAI6658565.1"/>
    <property type="molecule type" value="Genomic_DNA"/>
</dbReference>
<gene>
    <name evidence="16" type="ORF">LOD99_15365</name>
</gene>
<comment type="subcellular location">
    <subcellularLocation>
        <location evidence="1">Nucleus</location>
    </subcellularLocation>
</comment>
<keyword evidence="10" id="KW-0805">Transcription regulation</keyword>
<organism evidence="16 17">
    <name type="scientific">Oopsacas minuta</name>
    <dbReference type="NCBI Taxonomy" id="111878"/>
    <lineage>
        <taxon>Eukaryota</taxon>
        <taxon>Metazoa</taxon>
        <taxon>Porifera</taxon>
        <taxon>Hexactinellida</taxon>
        <taxon>Hexasterophora</taxon>
        <taxon>Lyssacinosida</taxon>
        <taxon>Leucopsacidae</taxon>
        <taxon>Oopsacas</taxon>
    </lineage>
</organism>
<evidence type="ECO:0000256" key="9">
    <source>
        <dbReference type="ARBA" id="ARBA00022853"/>
    </source>
</evidence>
<evidence type="ECO:0000256" key="2">
    <source>
        <dbReference type="ARBA" id="ARBA00022491"/>
    </source>
</evidence>
<keyword evidence="17" id="KW-1185">Reference proteome</keyword>
<dbReference type="Gene3D" id="3.30.890.10">
    <property type="entry name" value="Methyl-cpg-binding Protein 2, Chain A"/>
    <property type="match status" value="1"/>
</dbReference>
<dbReference type="PROSITE" id="PS50982">
    <property type="entry name" value="MBD"/>
    <property type="match status" value="1"/>
</dbReference>
<dbReference type="AlphaFoldDB" id="A0AAV7KCH8"/>
<evidence type="ECO:0000313" key="17">
    <source>
        <dbReference type="Proteomes" id="UP001165289"/>
    </source>
</evidence>
<keyword evidence="6" id="KW-0479">Metal-binding</keyword>
<feature type="region of interest" description="Disordered" evidence="13">
    <location>
        <begin position="471"/>
        <end position="499"/>
    </location>
</feature>
<keyword evidence="4" id="KW-0808">Transferase</keyword>
<keyword evidence="2" id="KW-0678">Repressor</keyword>
<dbReference type="GO" id="GO:0032259">
    <property type="term" value="P:methylation"/>
    <property type="evidence" value="ECO:0007669"/>
    <property type="project" value="UniProtKB-KW"/>
</dbReference>
<evidence type="ECO:0000256" key="12">
    <source>
        <dbReference type="ARBA" id="ARBA00023242"/>
    </source>
</evidence>
<dbReference type="GO" id="GO:0005634">
    <property type="term" value="C:nucleus"/>
    <property type="evidence" value="ECO:0007669"/>
    <property type="project" value="UniProtKB-SubCell"/>
</dbReference>
<accession>A0AAV7KCH8</accession>
<dbReference type="InterPro" id="IPR016177">
    <property type="entry name" value="DNA-bd_dom_sf"/>
</dbReference>
<dbReference type="SUPFAM" id="SSF82199">
    <property type="entry name" value="SET domain"/>
    <property type="match status" value="1"/>
</dbReference>
<evidence type="ECO:0000256" key="8">
    <source>
        <dbReference type="ARBA" id="ARBA00022833"/>
    </source>
</evidence>
<evidence type="ECO:0000256" key="3">
    <source>
        <dbReference type="ARBA" id="ARBA00022603"/>
    </source>
</evidence>
<dbReference type="InterPro" id="IPR001739">
    <property type="entry name" value="Methyl_CpG_DNA-bd"/>
</dbReference>
<dbReference type="Gene3D" id="2.30.30.140">
    <property type="match status" value="2"/>
</dbReference>
<evidence type="ECO:0000259" key="15">
    <source>
        <dbReference type="PROSITE" id="PS50982"/>
    </source>
</evidence>
<feature type="domain" description="MBD" evidence="15">
    <location>
        <begin position="713"/>
        <end position="783"/>
    </location>
</feature>
<keyword evidence="5" id="KW-0949">S-adenosyl-L-methionine</keyword>
<keyword evidence="11" id="KW-0804">Transcription</keyword>
<dbReference type="PANTHER" id="PTHR46024">
    <property type="entry name" value="HISTONE-LYSINE N-METHYLTRANSFERASE EGGLESS"/>
    <property type="match status" value="1"/>
</dbReference>
<dbReference type="GO" id="GO:0010629">
    <property type="term" value="P:negative regulation of gene expression"/>
    <property type="evidence" value="ECO:0007669"/>
    <property type="project" value="TreeGrafter"/>
</dbReference>
<evidence type="ECO:0000256" key="10">
    <source>
        <dbReference type="ARBA" id="ARBA00023015"/>
    </source>
</evidence>
<dbReference type="GO" id="GO:0003677">
    <property type="term" value="F:DNA binding"/>
    <property type="evidence" value="ECO:0007669"/>
    <property type="project" value="InterPro"/>
</dbReference>
<evidence type="ECO:0000256" key="1">
    <source>
        <dbReference type="ARBA" id="ARBA00004123"/>
    </source>
</evidence>
<dbReference type="SUPFAM" id="SSF54171">
    <property type="entry name" value="DNA-binding domain"/>
    <property type="match status" value="1"/>
</dbReference>
<dbReference type="PANTHER" id="PTHR46024:SF1">
    <property type="entry name" value="HISTONE-LYSINE N-METHYLTRANSFERASE EGGLESS"/>
    <property type="match status" value="1"/>
</dbReference>
<name>A0AAV7KCH8_9METZ</name>
<evidence type="ECO:0000256" key="7">
    <source>
        <dbReference type="ARBA" id="ARBA00022737"/>
    </source>
</evidence>
<dbReference type="SMART" id="SM00468">
    <property type="entry name" value="PreSET"/>
    <property type="match status" value="1"/>
</dbReference>
<dbReference type="Pfam" id="PF01429">
    <property type="entry name" value="MBD"/>
    <property type="match status" value="1"/>
</dbReference>
<evidence type="ECO:0000256" key="13">
    <source>
        <dbReference type="SAM" id="MobiDB-lite"/>
    </source>
</evidence>
<dbReference type="SMART" id="SM00391">
    <property type="entry name" value="MBD"/>
    <property type="match status" value="1"/>
</dbReference>
<protein>
    <submittedName>
        <fullName evidence="16">Histone-lysine N-methyltransferase SETDB1</fullName>
    </submittedName>
</protein>
<dbReference type="InterPro" id="IPR046341">
    <property type="entry name" value="SET_dom_sf"/>
</dbReference>
<evidence type="ECO:0000256" key="5">
    <source>
        <dbReference type="ARBA" id="ARBA00022691"/>
    </source>
</evidence>
<dbReference type="InterPro" id="IPR041291">
    <property type="entry name" value="TUDOR_5"/>
</dbReference>
<evidence type="ECO:0000259" key="14">
    <source>
        <dbReference type="PROSITE" id="PS50867"/>
    </source>
</evidence>
<dbReference type="CDD" id="cd00122">
    <property type="entry name" value="MBD"/>
    <property type="match status" value="1"/>
</dbReference>
<evidence type="ECO:0000256" key="4">
    <source>
        <dbReference type="ARBA" id="ARBA00022679"/>
    </source>
</evidence>
<dbReference type="GO" id="GO:0008270">
    <property type="term" value="F:zinc ion binding"/>
    <property type="evidence" value="ECO:0007669"/>
    <property type="project" value="InterPro"/>
</dbReference>
<keyword evidence="12" id="KW-0539">Nucleus</keyword>
<keyword evidence="9" id="KW-0156">Chromatin regulator</keyword>
<keyword evidence="7" id="KW-0677">Repeat</keyword>
<dbReference type="Pfam" id="PF05033">
    <property type="entry name" value="Pre-SET"/>
    <property type="match status" value="1"/>
</dbReference>
<proteinExistence type="predicted"/>
<dbReference type="Gene3D" id="2.170.270.10">
    <property type="entry name" value="SET domain"/>
    <property type="match status" value="1"/>
</dbReference>
<dbReference type="GO" id="GO:0046974">
    <property type="term" value="F:histone H3K9 methyltransferase activity"/>
    <property type="evidence" value="ECO:0007669"/>
    <property type="project" value="TreeGrafter"/>
</dbReference>
<evidence type="ECO:0000313" key="16">
    <source>
        <dbReference type="EMBL" id="KAI6658565.1"/>
    </source>
</evidence>
<dbReference type="InterPro" id="IPR041292">
    <property type="entry name" value="Tudor_4"/>
</dbReference>